<accession>A0ABS8CEI1</accession>
<keyword evidence="2" id="KW-0520">NAD</keyword>
<dbReference type="Proteomes" id="UP000776983">
    <property type="component" value="Unassembled WGS sequence"/>
</dbReference>
<evidence type="ECO:0000313" key="5">
    <source>
        <dbReference type="Proteomes" id="UP000776983"/>
    </source>
</evidence>
<dbReference type="Gene3D" id="3.30.9.20">
    <property type="match status" value="1"/>
</dbReference>
<reference evidence="4 5" key="1">
    <citation type="submission" date="2020-07" db="EMBL/GenBank/DDBJ databases">
        <title>Pusillimonas sp. nov., isolated from poultry manure in Taiwan.</title>
        <authorList>
            <person name="Lin S.-Y."/>
            <person name="Tang Y.-S."/>
            <person name="Young C.-C."/>
        </authorList>
    </citation>
    <scope>NUCLEOTIDE SEQUENCE [LARGE SCALE GENOMIC DNA]</scope>
    <source>
        <strain evidence="4 5">CC-YST705</strain>
    </source>
</reference>
<dbReference type="SUPFAM" id="SSF51905">
    <property type="entry name" value="FAD/NAD(P)-binding domain"/>
    <property type="match status" value="1"/>
</dbReference>
<evidence type="ECO:0000313" key="4">
    <source>
        <dbReference type="EMBL" id="MCB5364455.1"/>
    </source>
</evidence>
<keyword evidence="5" id="KW-1185">Reference proteome</keyword>
<dbReference type="Gene3D" id="3.50.50.60">
    <property type="entry name" value="FAD/NAD(P)-binding domain"/>
    <property type="match status" value="1"/>
</dbReference>
<dbReference type="PANTHER" id="PTHR43476:SF4">
    <property type="entry name" value="BLR0106 PROTEIN"/>
    <property type="match status" value="1"/>
</dbReference>
<proteinExistence type="predicted"/>
<protein>
    <submittedName>
        <fullName evidence="4">FAD-dependent monooxygenase</fullName>
    </submittedName>
</protein>
<keyword evidence="4" id="KW-0503">Monooxygenase</keyword>
<evidence type="ECO:0000256" key="2">
    <source>
        <dbReference type="ARBA" id="ARBA00023027"/>
    </source>
</evidence>
<dbReference type="PANTHER" id="PTHR43476">
    <property type="entry name" value="3-(3-HYDROXY-PHENYL)PROPIONATE/3-HYDROXYCINNAMIC ACID HYDROXYLASE"/>
    <property type="match status" value="1"/>
</dbReference>
<feature type="domain" description="FAD-binding" evidence="3">
    <location>
        <begin position="97"/>
        <end position="320"/>
    </location>
</feature>
<dbReference type="InterPro" id="IPR002938">
    <property type="entry name" value="FAD-bd"/>
</dbReference>
<dbReference type="GO" id="GO:0004497">
    <property type="term" value="F:monooxygenase activity"/>
    <property type="evidence" value="ECO:0007669"/>
    <property type="project" value="UniProtKB-KW"/>
</dbReference>
<sequence>MSLKIKVVGGGPAGLYFSYLMKKTFPDYVIQVIEQNPPGATYGFGVVFSGRALSFLEQGDAGVIQRLKGNMQSWSDQHITHKGQRVVIDGNSFSAIARITLLTELQTLCRDIGVELVFNQRLDTEHPESDCDILVAADGANSVTRGRYASEFKTEISELENYFCWYGVETAYDAHTLTFISEGDGVYCGHHYRYKSNMSTMVAEVDQDTWVSSGMREMTDEQRQAHFQGVFQDTLHGKPLISNRSIWQRWRLVKNGKWHHKNIVLIGDALRSAHPSIGSGTRLAMEDAIELWRAFQSAGSDMQTAFQQYETQRRPIREKLDSAAEKSIAWYEDIAHKMSMSPEELALDYMLRTGLMTPERLAHDSPKFVATLSEAGVLSTD</sequence>
<dbReference type="InterPro" id="IPR036188">
    <property type="entry name" value="FAD/NAD-bd_sf"/>
</dbReference>
<dbReference type="EMBL" id="JACDXW010000006">
    <property type="protein sequence ID" value="MCB5364455.1"/>
    <property type="molecule type" value="Genomic_DNA"/>
</dbReference>
<keyword evidence="1" id="KW-0560">Oxidoreductase</keyword>
<organism evidence="4 5">
    <name type="scientific">Mesopusillimonas faecipullorum</name>
    <dbReference type="NCBI Taxonomy" id="2755040"/>
    <lineage>
        <taxon>Bacteria</taxon>
        <taxon>Pseudomonadati</taxon>
        <taxon>Pseudomonadota</taxon>
        <taxon>Betaproteobacteria</taxon>
        <taxon>Burkholderiales</taxon>
        <taxon>Alcaligenaceae</taxon>
        <taxon>Mesopusillimonas</taxon>
    </lineage>
</organism>
<dbReference type="InterPro" id="IPR050631">
    <property type="entry name" value="PheA/TfdB_FAD_monoxygenase"/>
</dbReference>
<evidence type="ECO:0000259" key="3">
    <source>
        <dbReference type="Pfam" id="PF01494"/>
    </source>
</evidence>
<gene>
    <name evidence="4" type="ORF">H0484_11930</name>
</gene>
<dbReference type="PRINTS" id="PR00420">
    <property type="entry name" value="RNGMNOXGNASE"/>
</dbReference>
<evidence type="ECO:0000256" key="1">
    <source>
        <dbReference type="ARBA" id="ARBA00023002"/>
    </source>
</evidence>
<comment type="caution">
    <text evidence="4">The sequence shown here is derived from an EMBL/GenBank/DDBJ whole genome shotgun (WGS) entry which is preliminary data.</text>
</comment>
<dbReference type="RefSeq" id="WP_226954873.1">
    <property type="nucleotide sequence ID" value="NZ_JACDXW010000006.1"/>
</dbReference>
<dbReference type="Pfam" id="PF01494">
    <property type="entry name" value="FAD_binding_3"/>
    <property type="match status" value="1"/>
</dbReference>
<name>A0ABS8CEI1_9BURK</name>